<dbReference type="InterPro" id="IPR007161">
    <property type="entry name" value="DUF364"/>
</dbReference>
<evidence type="ECO:0000259" key="1">
    <source>
        <dbReference type="Pfam" id="PF04016"/>
    </source>
</evidence>
<dbReference type="Proteomes" id="UP001419084">
    <property type="component" value="Unassembled WGS sequence"/>
</dbReference>
<keyword evidence="6" id="KW-1185">Reference proteome</keyword>
<organism evidence="4 5">
    <name type="scientific">Lacrimispora amygdalina</name>
    <dbReference type="NCBI Taxonomy" id="253257"/>
    <lineage>
        <taxon>Bacteria</taxon>
        <taxon>Bacillati</taxon>
        <taxon>Bacillota</taxon>
        <taxon>Clostridia</taxon>
        <taxon>Lachnospirales</taxon>
        <taxon>Lachnospiraceae</taxon>
        <taxon>Lacrimispora</taxon>
    </lineage>
</organism>
<sequence>MWELYDCLIEPIPDDVKVSDYFTGTYCTLLTAGGCLGSAATNPLCTIKSKGKDVREMSWKEAAGLIKSWNFTEASIGAAAINAYYNQYESLNCLDRAGQIDMLSGEDTFFAHRTDYKGKKVATVGHFCYAEEFLKEAGTCVVLERDPGENDYPDSACEFLLEEMDYVFITGFTLVNKTLPRLLNLAHNSKIILVGPSIPLAPKLFEFGVSELAGTLIRDRIQLEELVKNEEKKAVIRAGTPVRVTENKHCLKGRMEDL</sequence>
<evidence type="ECO:0000313" key="4">
    <source>
        <dbReference type="EMBL" id="RFZ80516.1"/>
    </source>
</evidence>
<comment type="caution">
    <text evidence="4">The sequence shown here is derived from an EMBL/GenBank/DDBJ whole genome shotgun (WGS) entry which is preliminary data.</text>
</comment>
<feature type="domain" description="DUF4213" evidence="2">
    <location>
        <begin position="5"/>
        <end position="85"/>
    </location>
</feature>
<dbReference type="Pfam" id="PF13938">
    <property type="entry name" value="DUF4213"/>
    <property type="match status" value="1"/>
</dbReference>
<dbReference type="Proteomes" id="UP000260680">
    <property type="component" value="Unassembled WGS sequence"/>
</dbReference>
<dbReference type="EMBL" id="QOHO01000011">
    <property type="protein sequence ID" value="RFZ80516.1"/>
    <property type="molecule type" value="Genomic_DNA"/>
</dbReference>
<feature type="domain" description="Putative heavy-metal chelation" evidence="1">
    <location>
        <begin position="111"/>
        <end position="229"/>
    </location>
</feature>
<dbReference type="AlphaFoldDB" id="A0A3E2NHN0"/>
<dbReference type="EMBL" id="BRPJ01000029">
    <property type="protein sequence ID" value="GLB29553.1"/>
    <property type="molecule type" value="Genomic_DNA"/>
</dbReference>
<evidence type="ECO:0000259" key="2">
    <source>
        <dbReference type="Pfam" id="PF13938"/>
    </source>
</evidence>
<accession>A0A3E2NHN0</accession>
<dbReference type="Gene3D" id="3.40.50.11590">
    <property type="match status" value="1"/>
</dbReference>
<gene>
    <name evidence="4" type="ORF">DS742_03095</name>
    <name evidence="3" type="ORF">LAD12857_14760</name>
</gene>
<dbReference type="OrthoDB" id="9806942at2"/>
<dbReference type="Gene3D" id="3.30.390.100">
    <property type="match status" value="1"/>
</dbReference>
<evidence type="ECO:0000313" key="5">
    <source>
        <dbReference type="Proteomes" id="UP000260680"/>
    </source>
</evidence>
<evidence type="ECO:0000313" key="3">
    <source>
        <dbReference type="EMBL" id="GLB29553.1"/>
    </source>
</evidence>
<reference evidence="4 5" key="1">
    <citation type="submission" date="2018-07" db="EMBL/GenBank/DDBJ databases">
        <title>New species, Clostridium PI-S10-A1B.</title>
        <authorList>
            <person name="Krishna G."/>
            <person name="Summeta K."/>
            <person name="Shikha S."/>
            <person name="Prabhu P.B."/>
            <person name="Suresh K."/>
        </authorList>
    </citation>
    <scope>NUCLEOTIDE SEQUENCE [LARGE SCALE GENOMIC DNA]</scope>
    <source>
        <strain evidence="4 5">PI-S10-A1B</strain>
    </source>
</reference>
<evidence type="ECO:0008006" key="7">
    <source>
        <dbReference type="Google" id="ProtNLM"/>
    </source>
</evidence>
<reference evidence="3 6" key="2">
    <citation type="journal article" date="2024" name="Int. J. Syst. Evol. Microbiol.">
        <title>Lacrimispora brassicae sp. nov. isolated from fermented cabbage, and proposal of Clostridium indicum Gundawar et al. 2019 and Clostridium methoxybenzovorans Mechichi et al. 1999 as heterotypic synonyms of Lacrimispora amygdalina (Parshina et al. 2003) Haas and Blanchard 2020 and Lacrimispora indolis (McClung and McCoy 1957) Haas and Blanchard 2020, respectively.</title>
        <authorList>
            <person name="Kobayashi H."/>
            <person name="Tanizawa Y."/>
            <person name="Sakamoto M."/>
            <person name="Ohkuma M."/>
            <person name="Tohno M."/>
        </authorList>
    </citation>
    <scope>NUCLEOTIDE SEQUENCE [LARGE SCALE GENOMIC DNA]</scope>
    <source>
        <strain evidence="3 6">DSM 12857</strain>
    </source>
</reference>
<proteinExistence type="predicted"/>
<protein>
    <recommendedName>
        <fullName evidence="7">DUF364 domain-containing protein</fullName>
    </recommendedName>
</protein>
<dbReference type="RefSeq" id="WP_117415563.1">
    <property type="nucleotide sequence ID" value="NZ_BRPJ01000029.1"/>
</dbReference>
<dbReference type="Pfam" id="PF04016">
    <property type="entry name" value="DUF364"/>
    <property type="match status" value="1"/>
</dbReference>
<name>A0A3E2NHN0_9FIRM</name>
<evidence type="ECO:0000313" key="6">
    <source>
        <dbReference type="Proteomes" id="UP001419084"/>
    </source>
</evidence>
<dbReference type="SUPFAM" id="SSF159713">
    <property type="entry name" value="Dhaf3308-like"/>
    <property type="match status" value="1"/>
</dbReference>
<dbReference type="InterPro" id="IPR025251">
    <property type="entry name" value="DUF4213"/>
</dbReference>